<evidence type="ECO:0000313" key="3">
    <source>
        <dbReference type="Proteomes" id="UP001234602"/>
    </source>
</evidence>
<feature type="domain" description="Sublancin immunity protein SunI-like PH" evidence="1">
    <location>
        <begin position="3"/>
        <end position="48"/>
    </location>
</feature>
<reference evidence="2" key="1">
    <citation type="submission" date="2023-06" db="EMBL/GenBank/DDBJ databases">
        <title>Comparative genomics of Bacillaceae isolates and their secondary metabolite potential.</title>
        <authorList>
            <person name="Song L."/>
            <person name="Nielsen L.J."/>
            <person name="Mohite O."/>
            <person name="Xu X."/>
            <person name="Weber T."/>
            <person name="Kovacs A.T."/>
        </authorList>
    </citation>
    <scope>NUCLEOTIDE SEQUENCE</scope>
    <source>
        <strain evidence="2">D8_B_37</strain>
    </source>
</reference>
<dbReference type="EMBL" id="JAUCEY010000008">
    <property type="protein sequence ID" value="MDM5454195.1"/>
    <property type="molecule type" value="Genomic_DNA"/>
</dbReference>
<proteinExistence type="predicted"/>
<protein>
    <recommendedName>
        <fullName evidence="1">Sublancin immunity protein SunI-like PH domain-containing protein</fullName>
    </recommendedName>
</protein>
<dbReference type="InterPro" id="IPR055365">
    <property type="entry name" value="PH_SunI-like"/>
</dbReference>
<dbReference type="Pfam" id="PF23491">
    <property type="entry name" value="bPH_8"/>
    <property type="match status" value="1"/>
</dbReference>
<dbReference type="AlphaFoldDB" id="A0AAW7IDI5"/>
<dbReference type="RefSeq" id="WP_155727281.1">
    <property type="nucleotide sequence ID" value="NZ_CP011008.1"/>
</dbReference>
<organism evidence="2 3">
    <name type="scientific">Peribacillus simplex</name>
    <dbReference type="NCBI Taxonomy" id="1478"/>
    <lineage>
        <taxon>Bacteria</taxon>
        <taxon>Bacillati</taxon>
        <taxon>Bacillota</taxon>
        <taxon>Bacilli</taxon>
        <taxon>Bacillales</taxon>
        <taxon>Bacillaceae</taxon>
        <taxon>Peribacillus</taxon>
    </lineage>
</organism>
<sequence>MIGIQIEKINENLIIKWQFSKVTIPISDIMAITNDDTYGGEGKSAIRIF</sequence>
<evidence type="ECO:0000313" key="2">
    <source>
        <dbReference type="EMBL" id="MDM5454195.1"/>
    </source>
</evidence>
<gene>
    <name evidence="2" type="ORF">QUF89_18865</name>
</gene>
<name>A0AAW7IDI5_9BACI</name>
<comment type="caution">
    <text evidence="2">The sequence shown here is derived from an EMBL/GenBank/DDBJ whole genome shotgun (WGS) entry which is preliminary data.</text>
</comment>
<accession>A0AAW7IDI5</accession>
<evidence type="ECO:0000259" key="1">
    <source>
        <dbReference type="Pfam" id="PF23491"/>
    </source>
</evidence>
<dbReference type="Proteomes" id="UP001234602">
    <property type="component" value="Unassembled WGS sequence"/>
</dbReference>